<reference evidence="11 12" key="1">
    <citation type="submission" date="2016-11" db="EMBL/GenBank/DDBJ databases">
        <authorList>
            <person name="Jaros S."/>
            <person name="Januszkiewicz K."/>
            <person name="Wedrychowicz H."/>
        </authorList>
    </citation>
    <scope>NUCLEOTIDE SEQUENCE [LARGE SCALE GENOMIC DNA]</scope>
    <source>
        <strain evidence="11 12">CGMCC 4.5723</strain>
    </source>
</reference>
<feature type="transmembrane region" description="Helical" evidence="10">
    <location>
        <begin position="328"/>
        <end position="344"/>
    </location>
</feature>
<evidence type="ECO:0000256" key="3">
    <source>
        <dbReference type="ARBA" id="ARBA00022448"/>
    </source>
</evidence>
<feature type="transmembrane region" description="Helical" evidence="10">
    <location>
        <begin position="364"/>
        <end position="395"/>
    </location>
</feature>
<comment type="similarity">
    <text evidence="2">Belongs to the autoinducer-2 exporter (AI-2E) (TC 2.A.86) family.</text>
</comment>
<evidence type="ECO:0000256" key="10">
    <source>
        <dbReference type="SAM" id="Phobius"/>
    </source>
</evidence>
<dbReference type="InterPro" id="IPR002549">
    <property type="entry name" value="AI-2E-like"/>
</dbReference>
<feature type="transmembrane region" description="Helical" evidence="10">
    <location>
        <begin position="204"/>
        <end position="229"/>
    </location>
</feature>
<feature type="region of interest" description="Disordered" evidence="9">
    <location>
        <begin position="401"/>
        <end position="455"/>
    </location>
</feature>
<evidence type="ECO:0000256" key="6">
    <source>
        <dbReference type="ARBA" id="ARBA00022989"/>
    </source>
</evidence>
<gene>
    <name evidence="11" type="ORF">SAMN05421803_113145</name>
</gene>
<keyword evidence="12" id="KW-1185">Reference proteome</keyword>
<dbReference type="Proteomes" id="UP000184452">
    <property type="component" value="Unassembled WGS sequence"/>
</dbReference>
<dbReference type="OrthoDB" id="9784366at2"/>
<dbReference type="STRING" id="758803.SAMN05421803_113145"/>
<feature type="transmembrane region" description="Helical" evidence="10">
    <location>
        <begin position="269"/>
        <end position="288"/>
    </location>
</feature>
<dbReference type="AlphaFoldDB" id="A0A1M6PMU0"/>
<dbReference type="SUPFAM" id="SSF103481">
    <property type="entry name" value="Multidrug resistance efflux transporter EmrE"/>
    <property type="match status" value="1"/>
</dbReference>
<dbReference type="GO" id="GO:0055085">
    <property type="term" value="P:transmembrane transport"/>
    <property type="evidence" value="ECO:0007669"/>
    <property type="project" value="TreeGrafter"/>
</dbReference>
<keyword evidence="4" id="KW-1003">Cell membrane</keyword>
<feature type="coiled-coil region" evidence="8">
    <location>
        <begin position="12"/>
        <end position="49"/>
    </location>
</feature>
<dbReference type="Pfam" id="PF01594">
    <property type="entry name" value="AI-2E_transport"/>
    <property type="match status" value="1"/>
</dbReference>
<dbReference type="EMBL" id="FQZK01000013">
    <property type="protein sequence ID" value="SHK09208.1"/>
    <property type="molecule type" value="Genomic_DNA"/>
</dbReference>
<keyword evidence="6 10" id="KW-1133">Transmembrane helix</keyword>
<protein>
    <submittedName>
        <fullName evidence="11">Predicted PurR-regulated permease PerM</fullName>
    </submittedName>
</protein>
<evidence type="ECO:0000313" key="12">
    <source>
        <dbReference type="Proteomes" id="UP000184452"/>
    </source>
</evidence>
<evidence type="ECO:0000256" key="7">
    <source>
        <dbReference type="ARBA" id="ARBA00023136"/>
    </source>
</evidence>
<keyword evidence="7 10" id="KW-0472">Membrane</keyword>
<feature type="transmembrane region" description="Helical" evidence="10">
    <location>
        <begin position="123"/>
        <end position="145"/>
    </location>
</feature>
<evidence type="ECO:0000313" key="11">
    <source>
        <dbReference type="EMBL" id="SHK09208.1"/>
    </source>
</evidence>
<comment type="subcellular location">
    <subcellularLocation>
        <location evidence="1">Cell membrane</location>
        <topology evidence="1">Multi-pass membrane protein</topology>
    </subcellularLocation>
</comment>
<sequence length="455" mass="48042">MQAQRPGVWALLNKWLAARRAREERRARLEAEEREIFEARRRAEEEAAQAAAAAAKPDLLRTVSDVAWRMLLIGVVAGLLVYALVYLSVVTLPVVLAVFITALLMPLANWLRRKGLGRGPSTAISIAVALVVFGGVLTLIIMPAAQGSQALVDSVTDGLEAIQDLQLPFGLSPELFDLDEIIVDATQQITALIEQNSSQLISGAWTAGAAVVSVLVGVVLIIALTVYFVHSGDLLMDWLLTLIPAGSRASLHHGGTVAYRVMGNYVRGVAAVGAIDAIGIGILLLFVLDPSLAIPLIVLTFIGAFLPIIGAFLSGLIAVLVTFVTVDWIWALIVLGWVLLIQQLESNVFAPRIYGQALELPSPIVLIAISIGAVLGSVPGMFLATPVAAVLAALLRERPPAPEEHGASVPDDPGPPPTDKAKKKQAALATTPSPGEPAAKPARAEEPAPEAPSEE</sequence>
<proteinExistence type="inferred from homology"/>
<feature type="transmembrane region" description="Helical" evidence="10">
    <location>
        <begin position="91"/>
        <end position="111"/>
    </location>
</feature>
<dbReference type="InterPro" id="IPR037185">
    <property type="entry name" value="EmrE-like"/>
</dbReference>
<dbReference type="RefSeq" id="WP_073381031.1">
    <property type="nucleotide sequence ID" value="NZ_FQZK01000013.1"/>
</dbReference>
<feature type="transmembrane region" description="Helical" evidence="10">
    <location>
        <begin position="66"/>
        <end position="85"/>
    </location>
</feature>
<feature type="transmembrane region" description="Helical" evidence="10">
    <location>
        <begin position="294"/>
        <end position="321"/>
    </location>
</feature>
<evidence type="ECO:0000256" key="2">
    <source>
        <dbReference type="ARBA" id="ARBA00009773"/>
    </source>
</evidence>
<keyword evidence="5 10" id="KW-0812">Transmembrane</keyword>
<accession>A0A1M6PMU0</accession>
<evidence type="ECO:0000256" key="1">
    <source>
        <dbReference type="ARBA" id="ARBA00004651"/>
    </source>
</evidence>
<keyword evidence="8" id="KW-0175">Coiled coil</keyword>
<dbReference type="PANTHER" id="PTHR21716:SF53">
    <property type="entry name" value="PERMEASE PERM-RELATED"/>
    <property type="match status" value="1"/>
</dbReference>
<evidence type="ECO:0000256" key="5">
    <source>
        <dbReference type="ARBA" id="ARBA00022692"/>
    </source>
</evidence>
<evidence type="ECO:0000256" key="8">
    <source>
        <dbReference type="SAM" id="Coils"/>
    </source>
</evidence>
<name>A0A1M6PMU0_9ACTN</name>
<organism evidence="11 12">
    <name type="scientific">Nocardiopsis flavescens</name>
    <dbReference type="NCBI Taxonomy" id="758803"/>
    <lineage>
        <taxon>Bacteria</taxon>
        <taxon>Bacillati</taxon>
        <taxon>Actinomycetota</taxon>
        <taxon>Actinomycetes</taxon>
        <taxon>Streptosporangiales</taxon>
        <taxon>Nocardiopsidaceae</taxon>
        <taxon>Nocardiopsis</taxon>
    </lineage>
</organism>
<dbReference type="GO" id="GO:0005886">
    <property type="term" value="C:plasma membrane"/>
    <property type="evidence" value="ECO:0007669"/>
    <property type="project" value="UniProtKB-SubCell"/>
</dbReference>
<dbReference type="PANTHER" id="PTHR21716">
    <property type="entry name" value="TRANSMEMBRANE PROTEIN"/>
    <property type="match status" value="1"/>
</dbReference>
<evidence type="ECO:0000256" key="9">
    <source>
        <dbReference type="SAM" id="MobiDB-lite"/>
    </source>
</evidence>
<keyword evidence="3" id="KW-0813">Transport</keyword>
<evidence type="ECO:0000256" key="4">
    <source>
        <dbReference type="ARBA" id="ARBA00022475"/>
    </source>
</evidence>